<organism evidence="1 2">
    <name type="scientific">Salinisphaera orenii YIM 95161</name>
    <dbReference type="NCBI Taxonomy" id="1051139"/>
    <lineage>
        <taxon>Bacteria</taxon>
        <taxon>Pseudomonadati</taxon>
        <taxon>Pseudomonadota</taxon>
        <taxon>Gammaproteobacteria</taxon>
        <taxon>Salinisphaerales</taxon>
        <taxon>Salinisphaeraceae</taxon>
        <taxon>Salinisphaera</taxon>
    </lineage>
</organism>
<dbReference type="Pfam" id="PF19807">
    <property type="entry name" value="DUF6290"/>
    <property type="match status" value="1"/>
</dbReference>
<proteinExistence type="predicted"/>
<sequence>MSRMINFRADDELDARLARLAQLTGRTKTFYVRQAVESQIEDLEDIYLADQVMTRLEDGSEATYDLDDIERDLGLAD</sequence>
<evidence type="ECO:0000313" key="1">
    <source>
        <dbReference type="EMBL" id="ROO37590.1"/>
    </source>
</evidence>
<dbReference type="InterPro" id="IPR046257">
    <property type="entry name" value="DUF6290"/>
</dbReference>
<gene>
    <name evidence="1" type="ORF">SAHL_00045</name>
</gene>
<dbReference type="GO" id="GO:0006355">
    <property type="term" value="P:regulation of DNA-templated transcription"/>
    <property type="evidence" value="ECO:0007669"/>
    <property type="project" value="InterPro"/>
</dbReference>
<dbReference type="Proteomes" id="UP000285123">
    <property type="component" value="Unassembled WGS sequence"/>
</dbReference>
<comment type="caution">
    <text evidence="1">The sequence shown here is derived from an EMBL/GenBank/DDBJ whole genome shotgun (WGS) entry which is preliminary data.</text>
</comment>
<dbReference type="Gene3D" id="1.10.1220.10">
    <property type="entry name" value="Met repressor-like"/>
    <property type="match status" value="1"/>
</dbReference>
<evidence type="ECO:0000313" key="2">
    <source>
        <dbReference type="Proteomes" id="UP000285123"/>
    </source>
</evidence>
<dbReference type="InterPro" id="IPR013321">
    <property type="entry name" value="Arc_rbn_hlx_hlx"/>
</dbReference>
<dbReference type="InterPro" id="IPR010985">
    <property type="entry name" value="Ribbon_hlx_hlx"/>
</dbReference>
<accession>A0A423QAI3</accession>
<reference evidence="1 2" key="1">
    <citation type="submission" date="2013-10" db="EMBL/GenBank/DDBJ databases">
        <title>Salinisphaera halophila YIM 95161 Genome Sequencing.</title>
        <authorList>
            <person name="Lai Q."/>
            <person name="Li C."/>
            <person name="Shao Z."/>
        </authorList>
    </citation>
    <scope>NUCLEOTIDE SEQUENCE [LARGE SCALE GENOMIC DNA]</scope>
    <source>
        <strain evidence="1 2">YIM 95161</strain>
    </source>
</reference>
<dbReference type="SUPFAM" id="SSF47598">
    <property type="entry name" value="Ribbon-helix-helix"/>
    <property type="match status" value="1"/>
</dbReference>
<name>A0A423QAI3_9GAMM</name>
<dbReference type="EMBL" id="AYKF01000001">
    <property type="protein sequence ID" value="ROO37590.1"/>
    <property type="molecule type" value="Genomic_DNA"/>
</dbReference>
<protein>
    <submittedName>
        <fullName evidence="1">CopG family transcriptional regulator</fullName>
    </submittedName>
</protein>
<dbReference type="AlphaFoldDB" id="A0A423QAI3"/>